<evidence type="ECO:0000256" key="3">
    <source>
        <dbReference type="ARBA" id="ARBA00022448"/>
    </source>
</evidence>
<evidence type="ECO:0000256" key="5">
    <source>
        <dbReference type="ARBA" id="ARBA00022989"/>
    </source>
</evidence>
<dbReference type="PANTHER" id="PTHR11629:SF63">
    <property type="entry name" value="V-TYPE PROTON ATPASE SUBUNIT A"/>
    <property type="match status" value="1"/>
</dbReference>
<dbReference type="EMBL" id="CP002009">
    <property type="protein sequence ID" value="ADG13115.1"/>
    <property type="molecule type" value="Genomic_DNA"/>
</dbReference>
<gene>
    <name evidence="12" type="ordered locus">Metin_0445</name>
</gene>
<evidence type="ECO:0000256" key="9">
    <source>
        <dbReference type="ARBA" id="ARBA00068671"/>
    </source>
</evidence>
<keyword evidence="11" id="KW-0175">Coiled coil</keyword>
<dbReference type="OrthoDB" id="85892at2157"/>
<feature type="transmembrane region" description="Helical" evidence="10">
    <location>
        <begin position="607"/>
        <end position="629"/>
    </location>
</feature>
<dbReference type="HOGENOM" id="CLU_025558_1_0_2"/>
<dbReference type="NCBIfam" id="NF004428">
    <property type="entry name" value="PRK05771.2-1"/>
    <property type="match status" value="1"/>
</dbReference>
<comment type="similarity">
    <text evidence="2 10">Belongs to the V-ATPase 116 kDa subunit family.</text>
</comment>
<protein>
    <recommendedName>
        <fullName evidence="9 10">A-type ATP synthase subunit I</fullName>
    </recommendedName>
</protein>
<proteinExistence type="inferred from homology"/>
<dbReference type="Pfam" id="PF01496">
    <property type="entry name" value="V_ATPase_I"/>
    <property type="match status" value="2"/>
</dbReference>
<dbReference type="GO" id="GO:0046961">
    <property type="term" value="F:proton-transporting ATPase activity, rotational mechanism"/>
    <property type="evidence" value="ECO:0007669"/>
    <property type="project" value="InterPro"/>
</dbReference>
<evidence type="ECO:0000256" key="6">
    <source>
        <dbReference type="ARBA" id="ARBA00023065"/>
    </source>
</evidence>
<dbReference type="PANTHER" id="PTHR11629">
    <property type="entry name" value="VACUOLAR PROTON ATPASES"/>
    <property type="match status" value="1"/>
</dbReference>
<dbReference type="Gene3D" id="3.30.70.2170">
    <property type="match status" value="1"/>
</dbReference>
<dbReference type="Proteomes" id="UP000002061">
    <property type="component" value="Chromosome"/>
</dbReference>
<evidence type="ECO:0000256" key="7">
    <source>
        <dbReference type="ARBA" id="ARBA00023136"/>
    </source>
</evidence>
<dbReference type="GO" id="GO:0051117">
    <property type="term" value="F:ATPase binding"/>
    <property type="evidence" value="ECO:0007669"/>
    <property type="project" value="TreeGrafter"/>
</dbReference>
<evidence type="ECO:0000256" key="11">
    <source>
        <dbReference type="SAM" id="Coils"/>
    </source>
</evidence>
<dbReference type="GO" id="GO:0033179">
    <property type="term" value="C:proton-transporting V-type ATPase, V0 domain"/>
    <property type="evidence" value="ECO:0007669"/>
    <property type="project" value="InterPro"/>
</dbReference>
<dbReference type="GO" id="GO:0007035">
    <property type="term" value="P:vacuolar acidification"/>
    <property type="evidence" value="ECO:0007669"/>
    <property type="project" value="TreeGrafter"/>
</dbReference>
<feature type="transmembrane region" description="Helical" evidence="10">
    <location>
        <begin position="507"/>
        <end position="527"/>
    </location>
</feature>
<feature type="transmembrane region" description="Helical" evidence="10">
    <location>
        <begin position="533"/>
        <end position="551"/>
    </location>
</feature>
<keyword evidence="4 10" id="KW-0812">Transmembrane</keyword>
<accession>D5VRB2</accession>
<comment type="function">
    <text evidence="8">Component of the A-type ATP synthase that produces ATP from ADP in the presence of a proton gradient across the membrane.</text>
</comment>
<dbReference type="GO" id="GO:0016471">
    <property type="term" value="C:vacuolar proton-transporting V-type ATPase complex"/>
    <property type="evidence" value="ECO:0007669"/>
    <property type="project" value="TreeGrafter"/>
</dbReference>
<keyword evidence="3 10" id="KW-0813">Transport</keyword>
<sequence length="671" mass="75559">MKKVKLVVLDEYADNVIRELHESGLSEICSVSEKLENPEWRLLLSPSHPAGYLKDVTSLMLKVSKILDLFNTVNPKEGSIKEFLNPEPPKKRTLNLKTHEEVIGYVKDIVSKVEGEVEPLANKLNELENKESRLIQLKEQISYLLSFEFDLKYLGYGKYVFIGCGSVLKENVEEIINNLDKVADGYIEVYVGKEFEKEKKVKVPILVITLVEKLDKVLAELRKYEFERYNIEGVEGYPKEVISKIERELEEIKREKENIVNKLKELSKKWEEDLLVCYELLEIEKERGEVYTNFGKTLRTYYIELWTPKMYVDKVKEIVERASNGYSEISVEDPDEPEEKIPVMLNNPKPIKPFEMLTEMYAVPKYNEVDPTLLIVPGFLLFYGIMLTDAIYGLALTLIGLWMYKKLGKVSEGAKNLGYILTLAGISTVIMGIITGGYLGDFLDKFLGINVYDLGLAIINPLGESKFFENGPIVILGFSIIVGLIHLLIGLLIGFKENLKKSFGEAFINQGIWILLILSIFVGVPIYMMGNILGLYIIGAFVVLAILVSMYKGFKSGGIMEAILGAMDITAFLGNVLSYARLLALCLATGGLAMAVNIMAKIVGESIPIIGVILAIIILVGGHIFNFVMNGLGAFIHSLRLHYVEFFSQFYEGGGKKFSPFKAKREYTAVQ</sequence>
<reference evidence="12" key="1">
    <citation type="submission" date="2010-04" db="EMBL/GenBank/DDBJ databases">
        <title>Complete sequence of Methanocaldococcus infernus ME.</title>
        <authorList>
            <consortium name="US DOE Joint Genome Institute"/>
            <person name="Lucas S."/>
            <person name="Copeland A."/>
            <person name="Lapidus A."/>
            <person name="Cheng J.-F."/>
            <person name="Bruce D."/>
            <person name="Goodwin L."/>
            <person name="Pitluck S."/>
            <person name="Munk A.C."/>
            <person name="Detter J.C."/>
            <person name="Han C."/>
            <person name="Tapia R."/>
            <person name="Land M."/>
            <person name="Hauser L."/>
            <person name="Kyrpides N."/>
            <person name="Mikhailova N."/>
            <person name="Sieprawska-Lupa M."/>
            <person name="Whitman W.B."/>
            <person name="Woyke T."/>
        </authorList>
    </citation>
    <scope>NUCLEOTIDE SEQUENCE [LARGE SCALE GENOMIC DNA]</scope>
    <source>
        <strain evidence="12">ME</strain>
    </source>
</reference>
<comment type="subcellular location">
    <subcellularLocation>
        <location evidence="1">Membrane</location>
        <topology evidence="1">Multi-pass membrane protein</topology>
    </subcellularLocation>
</comment>
<evidence type="ECO:0000313" key="13">
    <source>
        <dbReference type="Proteomes" id="UP000002061"/>
    </source>
</evidence>
<evidence type="ECO:0000313" key="12">
    <source>
        <dbReference type="EMBL" id="ADG13115.1"/>
    </source>
</evidence>
<organism evidence="12 13">
    <name type="scientific">Methanocaldococcus infernus (strain DSM 11812 / JCM 15783 / ME)</name>
    <dbReference type="NCBI Taxonomy" id="573063"/>
    <lineage>
        <taxon>Archaea</taxon>
        <taxon>Methanobacteriati</taxon>
        <taxon>Methanobacteriota</taxon>
        <taxon>Methanomada group</taxon>
        <taxon>Methanococci</taxon>
        <taxon>Methanococcales</taxon>
        <taxon>Methanocaldococcaceae</taxon>
        <taxon>Methanocaldococcus</taxon>
    </lineage>
</organism>
<feature type="transmembrane region" description="Helical" evidence="10">
    <location>
        <begin position="473"/>
        <end position="495"/>
    </location>
</feature>
<dbReference type="AlphaFoldDB" id="D5VRB2"/>
<keyword evidence="13" id="KW-1185">Reference proteome</keyword>
<keyword evidence="5 10" id="KW-1133">Transmembrane helix</keyword>
<dbReference type="Gene3D" id="1.20.1460.20">
    <property type="match status" value="1"/>
</dbReference>
<feature type="coiled-coil region" evidence="11">
    <location>
        <begin position="110"/>
        <end position="140"/>
    </location>
</feature>
<feature type="transmembrane region" description="Helical" evidence="10">
    <location>
        <begin position="582"/>
        <end position="600"/>
    </location>
</feature>
<dbReference type="KEGG" id="mif:Metin_0445"/>
<evidence type="ECO:0000256" key="1">
    <source>
        <dbReference type="ARBA" id="ARBA00004141"/>
    </source>
</evidence>
<keyword evidence="6 10" id="KW-0406">Ion transport</keyword>
<evidence type="ECO:0000256" key="4">
    <source>
        <dbReference type="ARBA" id="ARBA00022692"/>
    </source>
</evidence>
<evidence type="ECO:0000256" key="8">
    <source>
        <dbReference type="ARBA" id="ARBA00059506"/>
    </source>
</evidence>
<feature type="transmembrane region" description="Helical" evidence="10">
    <location>
        <begin position="416"/>
        <end position="439"/>
    </location>
</feature>
<feature type="coiled-coil region" evidence="11">
    <location>
        <begin position="242"/>
        <end position="273"/>
    </location>
</feature>
<evidence type="ECO:0000256" key="10">
    <source>
        <dbReference type="RuleBase" id="RU361189"/>
    </source>
</evidence>
<name>D5VRB2_METIM</name>
<dbReference type="Gene3D" id="3.30.70.2750">
    <property type="match status" value="1"/>
</dbReference>
<evidence type="ECO:0000256" key="2">
    <source>
        <dbReference type="ARBA" id="ARBA00009904"/>
    </source>
</evidence>
<dbReference type="InterPro" id="IPR002490">
    <property type="entry name" value="V-ATPase_116kDa_su"/>
</dbReference>
<dbReference type="STRING" id="573063.Metin_0445"/>
<dbReference type="eggNOG" id="arCOG04138">
    <property type="taxonomic scope" value="Archaea"/>
</dbReference>
<feature type="transmembrane region" description="Helical" evidence="10">
    <location>
        <begin position="380"/>
        <end position="404"/>
    </location>
</feature>
<keyword evidence="7 10" id="KW-0472">Membrane</keyword>